<sequence length="248" mass="26719">MALTTYSQAETTGQIAERLDFAGPGAEALAATFHVPGAWSQGRIIYPQLGGLGTGAASVMVVVEQMVGTPEGIQVFIRTLDVRLALSGGVWRFADLASIGGTLITEPAPLTQQALAVLNDPRIEMPDSARWDILSGGISPDLLAIMARLAERTPYGVVTLSQGHPYEVFGTDRQSDHTRGRAVDIYRLGDTLVIDGRAEGSEIHRAVQWLYDQPEIRQIGSPWALDGVGGKSFTDRLHQDHLHIAVAR</sequence>
<dbReference type="PATRIC" id="fig|1082931.4.peg.2961"/>
<accession>G4RFJ6</accession>
<dbReference type="Proteomes" id="UP000008850">
    <property type="component" value="Chromosome"/>
</dbReference>
<gene>
    <name evidence="1" type="ordered locus">KKY_3005</name>
</gene>
<organism evidence="1 2">
    <name type="scientific">Pelagibacterium halotolerans (strain DSM 22347 / JCM 15775 / CGMCC 1.7692 / B2)</name>
    <dbReference type="NCBI Taxonomy" id="1082931"/>
    <lineage>
        <taxon>Bacteria</taxon>
        <taxon>Pseudomonadati</taxon>
        <taxon>Pseudomonadota</taxon>
        <taxon>Alphaproteobacteria</taxon>
        <taxon>Hyphomicrobiales</taxon>
        <taxon>Devosiaceae</taxon>
        <taxon>Pelagibacterium</taxon>
    </lineage>
</organism>
<name>G4RFJ6_PELHB</name>
<protein>
    <submittedName>
        <fullName evidence="1">Uncharacterized protein</fullName>
    </submittedName>
</protein>
<dbReference type="EMBL" id="CP003075">
    <property type="protein sequence ID" value="AEQ52998.1"/>
    <property type="molecule type" value="Genomic_DNA"/>
</dbReference>
<dbReference type="STRING" id="1082931.KKY_3005"/>
<evidence type="ECO:0000313" key="2">
    <source>
        <dbReference type="Proteomes" id="UP000008850"/>
    </source>
</evidence>
<keyword evidence="2" id="KW-1185">Reference proteome</keyword>
<dbReference type="KEGG" id="phl:KKY_3005"/>
<proteinExistence type="predicted"/>
<evidence type="ECO:0000313" key="1">
    <source>
        <dbReference type="EMBL" id="AEQ52998.1"/>
    </source>
</evidence>
<dbReference type="eggNOG" id="COG3883">
    <property type="taxonomic scope" value="Bacteria"/>
</dbReference>
<dbReference type="HOGENOM" id="CLU_086662_0_0_5"/>
<dbReference type="AlphaFoldDB" id="G4RFJ6"/>
<reference evidence="1 2" key="1">
    <citation type="journal article" date="2012" name="J. Bacteriol.">
        <title>Complete genome sequence of Pelagibacterium halotolerans B2T.</title>
        <authorList>
            <person name="Huo Y.Y."/>
            <person name="Cheng H."/>
            <person name="Han X.F."/>
            <person name="Jiang X.W."/>
            <person name="Sun C."/>
            <person name="Zhang X.Q."/>
            <person name="Zhu X.F."/>
            <person name="Liu Y.F."/>
            <person name="Li P.F."/>
            <person name="Ni P.X."/>
            <person name="Wu M."/>
        </authorList>
    </citation>
    <scope>NUCLEOTIDE SEQUENCE [LARGE SCALE GENOMIC DNA]</scope>
    <source>
        <strain evidence="2">DSM 22347 / JCM 15775 / CGMCC 1.7692 / B2</strain>
    </source>
</reference>